<keyword evidence="1" id="KW-0812">Transmembrane</keyword>
<proteinExistence type="predicted"/>
<dbReference type="PANTHER" id="PTHR38928">
    <property type="entry name" value="ARGOS7"/>
    <property type="match status" value="1"/>
</dbReference>
<evidence type="ECO:0000313" key="3">
    <source>
        <dbReference type="Proteomes" id="UP000607653"/>
    </source>
</evidence>
<feature type="transmembrane region" description="Helical" evidence="1">
    <location>
        <begin position="91"/>
        <end position="114"/>
    </location>
</feature>
<feature type="transmembrane region" description="Helical" evidence="1">
    <location>
        <begin position="120"/>
        <end position="141"/>
    </location>
</feature>
<feature type="transmembrane region" description="Helical" evidence="1">
    <location>
        <begin position="12"/>
        <end position="33"/>
    </location>
</feature>
<dbReference type="Proteomes" id="UP000607653">
    <property type="component" value="Unassembled WGS sequence"/>
</dbReference>
<reference evidence="2 3" key="1">
    <citation type="journal article" date="2020" name="Mol. Biol. Evol.">
        <title>Distinct Expression and Methylation Patterns for Genes with Different Fates following a Single Whole-Genome Duplication in Flowering Plants.</title>
        <authorList>
            <person name="Shi T."/>
            <person name="Rahmani R.S."/>
            <person name="Gugger P.F."/>
            <person name="Wang M."/>
            <person name="Li H."/>
            <person name="Zhang Y."/>
            <person name="Li Z."/>
            <person name="Wang Q."/>
            <person name="Van de Peer Y."/>
            <person name="Marchal K."/>
            <person name="Chen J."/>
        </authorList>
    </citation>
    <scope>NUCLEOTIDE SEQUENCE [LARGE SCALE GENOMIC DNA]</scope>
    <source>
        <tissue evidence="2">Leaf</tissue>
    </source>
</reference>
<dbReference type="PANTHER" id="PTHR38928:SF7">
    <property type="entry name" value="ARGOS7"/>
    <property type="match status" value="1"/>
</dbReference>
<dbReference type="EMBL" id="DUZY01000006">
    <property type="protein sequence ID" value="DAD42789.1"/>
    <property type="molecule type" value="Genomic_DNA"/>
</dbReference>
<sequence>MFISKLCTHQTSVVVFAFFINSFRASLVLLISISSSQYGGRRSDRQGRVCLKPQRRAYIRPDDDRSGLMKSTSETARVVETRSLLELMVRYFSATSILILLVLTASLLVLPLVLPPLPPPPSILLLVPVLIMSLLMFLALFPSDVSNIVMSSV</sequence>
<protein>
    <recommendedName>
        <fullName evidence="4">ARGOS-like protein</fullName>
    </recommendedName>
</protein>
<evidence type="ECO:0000256" key="1">
    <source>
        <dbReference type="SAM" id="Phobius"/>
    </source>
</evidence>
<organism evidence="2 3">
    <name type="scientific">Nelumbo nucifera</name>
    <name type="common">Sacred lotus</name>
    <dbReference type="NCBI Taxonomy" id="4432"/>
    <lineage>
        <taxon>Eukaryota</taxon>
        <taxon>Viridiplantae</taxon>
        <taxon>Streptophyta</taxon>
        <taxon>Embryophyta</taxon>
        <taxon>Tracheophyta</taxon>
        <taxon>Spermatophyta</taxon>
        <taxon>Magnoliopsida</taxon>
        <taxon>Proteales</taxon>
        <taxon>Nelumbonaceae</taxon>
        <taxon>Nelumbo</taxon>
    </lineage>
</organism>
<accession>A0A822ZH69</accession>
<comment type="caution">
    <text evidence="2">The sequence shown here is derived from an EMBL/GenBank/DDBJ whole genome shotgun (WGS) entry which is preliminary data.</text>
</comment>
<gene>
    <name evidence="2" type="ORF">HUJ06_001019</name>
</gene>
<evidence type="ECO:0008006" key="4">
    <source>
        <dbReference type="Google" id="ProtNLM"/>
    </source>
</evidence>
<keyword evidence="1" id="KW-1133">Transmembrane helix</keyword>
<keyword evidence="3" id="KW-1185">Reference proteome</keyword>
<keyword evidence="1" id="KW-0472">Membrane</keyword>
<name>A0A822ZH69_NELNU</name>
<evidence type="ECO:0000313" key="2">
    <source>
        <dbReference type="EMBL" id="DAD42789.1"/>
    </source>
</evidence>
<dbReference type="AlphaFoldDB" id="A0A822ZH69"/>